<dbReference type="Gene3D" id="2.40.10.220">
    <property type="entry name" value="predicted glycosyltransferase like domains"/>
    <property type="match status" value="2"/>
</dbReference>
<name>A0ABV9JLZ0_9GAMM</name>
<gene>
    <name evidence="2" type="ORF">ACFO3I_09455</name>
</gene>
<protein>
    <submittedName>
        <fullName evidence="2">PilZ domain-containing protein</fullName>
    </submittedName>
</protein>
<feature type="domain" description="PilZ" evidence="1">
    <location>
        <begin position="504"/>
        <end position="591"/>
    </location>
</feature>
<dbReference type="EMBL" id="JBHSGB010000009">
    <property type="protein sequence ID" value="MFC4655235.1"/>
    <property type="molecule type" value="Genomic_DNA"/>
</dbReference>
<accession>A0ABV9JLZ0</accession>
<dbReference type="Proteomes" id="UP001595962">
    <property type="component" value="Unassembled WGS sequence"/>
</dbReference>
<evidence type="ECO:0000313" key="3">
    <source>
        <dbReference type="Proteomes" id="UP001595962"/>
    </source>
</evidence>
<evidence type="ECO:0000259" key="1">
    <source>
        <dbReference type="Pfam" id="PF07238"/>
    </source>
</evidence>
<dbReference type="RefSeq" id="WP_377333665.1">
    <property type="nucleotide sequence ID" value="NZ_JBHSGB010000009.1"/>
</dbReference>
<dbReference type="InterPro" id="IPR009875">
    <property type="entry name" value="PilZ_domain"/>
</dbReference>
<evidence type="ECO:0000313" key="2">
    <source>
        <dbReference type="EMBL" id="MFC4655235.1"/>
    </source>
</evidence>
<reference evidence="3" key="1">
    <citation type="journal article" date="2019" name="Int. J. Syst. Evol. Microbiol.">
        <title>The Global Catalogue of Microorganisms (GCM) 10K type strain sequencing project: providing services to taxonomists for standard genome sequencing and annotation.</title>
        <authorList>
            <consortium name="The Broad Institute Genomics Platform"/>
            <consortium name="The Broad Institute Genome Sequencing Center for Infectious Disease"/>
            <person name="Wu L."/>
            <person name="Ma J."/>
        </authorList>
    </citation>
    <scope>NUCLEOTIDE SEQUENCE [LARGE SCALE GENOMIC DNA]</scope>
    <source>
        <strain evidence="3">DT28</strain>
    </source>
</reference>
<keyword evidence="3" id="KW-1185">Reference proteome</keyword>
<comment type="caution">
    <text evidence="2">The sequence shown here is derived from an EMBL/GenBank/DDBJ whole genome shotgun (WGS) entry which is preliminary data.</text>
</comment>
<feature type="domain" description="PilZ" evidence="1">
    <location>
        <begin position="160"/>
        <end position="253"/>
    </location>
</feature>
<dbReference type="Pfam" id="PF07238">
    <property type="entry name" value="PilZ"/>
    <property type="match status" value="2"/>
</dbReference>
<proteinExistence type="predicted"/>
<sequence length="841" mass="96684">MTTSDLAEHIGVIERLKPLLNTPDFDQVFKLLTEDLPKSKQFLIKMELKRLGQPCSYYIDLRGRVDGEVRPYEHNGQTHYMDDVAIRTFEKGVKQYSRYTVGVFEDVSNTSNNHRVRYQQEQAQRKLMPSVSPLVAAQEEEDAQAEQHKTIQLIKFAEYQTRSEERMNFSIDIELILDNQDRLQATTSDLSVSGCKIKLAKEMTFAPGQKVAIFFRGLEQEFALGLTEGIPYQVVEQEPAEKGIYLRLKRLPLVHERGFTDFLQNFIHGNKRRYKVNLDNTYEAVYVKGYEQFFLPRMTTLPVFLAVNEGKATPLCALTTENNRSVLHYFQDEQRQNVLSQLLSARRLKQCLSSANQSCILYTFTHAAKGRLFFYSATADELAQSAALRQVFIGFGAQKPSWRVFNLHVTRTNPAHAHSLLSLPNSASQEIQKLNQPPGPLILNFIKDLRYVASLTELNTTESTALYQRTQLDQSLLNQLKIFGHAKLDSLPAIEAAAVHYVNLRSESRFLYRTEVLVGDGEMADVRGFTRDFSSKGLQVECTEPVDFERGDQVQITLPQMQKITTKHKLLELPYEVMAVSKNKLIMNLRIIDKNNDHQGKQFFQQLIANNRSKLTLAEEAPKFPGLGPALRNMYLKALNCFVFYIHRQGIRYHMDVVAQGASPSSLHRLLQRFSLVDGELNLQPLLKNNATNLQFANQLKKMKRQELPFRYEVYLRYIPEHDKTEQSLQVEFDFDLPTANQRKNFVDESLQQGLLFAYRIFLSRTGRPDTEHIAKELGYVSTYAIHKAKVLEEELWSVVGIGEVQDISDEVLTRYNVAPSLAEQQRQKRQQLLHTKPVRE</sequence>
<organism evidence="2 3">
    <name type="scientific">Rheinheimera marina</name>
    <dbReference type="NCBI Taxonomy" id="1774958"/>
    <lineage>
        <taxon>Bacteria</taxon>
        <taxon>Pseudomonadati</taxon>
        <taxon>Pseudomonadota</taxon>
        <taxon>Gammaproteobacteria</taxon>
        <taxon>Chromatiales</taxon>
        <taxon>Chromatiaceae</taxon>
        <taxon>Rheinheimera</taxon>
    </lineage>
</organism>